<dbReference type="InterPro" id="IPR036643">
    <property type="entry name" value="RNApol_insert_sf"/>
</dbReference>
<evidence type="ECO:0000256" key="9">
    <source>
        <dbReference type="ARBA" id="ARBA00044277"/>
    </source>
</evidence>
<dbReference type="InterPro" id="IPR017441">
    <property type="entry name" value="Protein_kinase_ATP_BS"/>
</dbReference>
<keyword evidence="6 12" id="KW-0067">ATP-binding</keyword>
<keyword evidence="3" id="KW-0808">Transferase</keyword>
<organism evidence="15 16">
    <name type="scientific">Cnephaeus nilssonii</name>
    <name type="common">Northern bat</name>
    <name type="synonym">Eptesicus nilssonii</name>
    <dbReference type="NCBI Taxonomy" id="3371016"/>
    <lineage>
        <taxon>Eukaryota</taxon>
        <taxon>Metazoa</taxon>
        <taxon>Chordata</taxon>
        <taxon>Craniata</taxon>
        <taxon>Vertebrata</taxon>
        <taxon>Euteleostomi</taxon>
        <taxon>Mammalia</taxon>
        <taxon>Eutheria</taxon>
        <taxon>Laurasiatheria</taxon>
        <taxon>Chiroptera</taxon>
        <taxon>Yangochiroptera</taxon>
        <taxon>Vespertilionidae</taxon>
        <taxon>Cnephaeus</taxon>
    </lineage>
</organism>
<feature type="binding site" evidence="12">
    <location>
        <position position="90"/>
    </location>
    <ligand>
        <name>ATP</name>
        <dbReference type="ChEBI" id="CHEBI:30616"/>
    </ligand>
</feature>
<dbReference type="PROSITE" id="PS50011">
    <property type="entry name" value="PROTEIN_KINASE_DOM"/>
    <property type="match status" value="1"/>
</dbReference>
<evidence type="ECO:0000256" key="7">
    <source>
        <dbReference type="ARBA" id="ARBA00041254"/>
    </source>
</evidence>
<reference evidence="15" key="1">
    <citation type="submission" date="2023-06" db="EMBL/GenBank/DDBJ databases">
        <title>Reference genome for the Northern bat (Eptesicus nilssonii), a most northern bat species.</title>
        <authorList>
            <person name="Laine V.N."/>
            <person name="Pulliainen A.T."/>
            <person name="Lilley T.M."/>
        </authorList>
    </citation>
    <scope>NUCLEOTIDE SEQUENCE</scope>
    <source>
        <strain evidence="15">BLF_Eptnil</strain>
        <tissue evidence="15">Kidney</tissue>
    </source>
</reference>
<dbReference type="GO" id="GO:0004674">
    <property type="term" value="F:protein serine/threonine kinase activity"/>
    <property type="evidence" value="ECO:0007669"/>
    <property type="project" value="UniProtKB-KW"/>
</dbReference>
<dbReference type="EC" id="2.7.11.1" evidence="1"/>
<name>A0AA40HJY1_CNENI</name>
<dbReference type="FunFam" id="1.10.510.10:FF:000490">
    <property type="entry name" value="Proto-oncogene serine/threonine-protein kinase mos"/>
    <property type="match status" value="1"/>
</dbReference>
<evidence type="ECO:0000256" key="1">
    <source>
        <dbReference type="ARBA" id="ARBA00012513"/>
    </source>
</evidence>
<feature type="domain" description="Protein kinase" evidence="14">
    <location>
        <begin position="63"/>
        <end position="355"/>
    </location>
</feature>
<evidence type="ECO:0000256" key="4">
    <source>
        <dbReference type="ARBA" id="ARBA00022741"/>
    </source>
</evidence>
<dbReference type="PROSITE" id="PS00108">
    <property type="entry name" value="PROTEIN_KINASE_ST"/>
    <property type="match status" value="1"/>
</dbReference>
<evidence type="ECO:0000256" key="12">
    <source>
        <dbReference type="PROSITE-ProRule" id="PRU10141"/>
    </source>
</evidence>
<protein>
    <recommendedName>
        <fullName evidence="8">Proto-oncogene serine/threonine-protein kinase mos</fullName>
        <ecNumber evidence="1">2.7.11.1</ecNumber>
    </recommendedName>
    <alternativeName>
        <fullName evidence="7">Oocyte maturation factor mos</fullName>
    </alternativeName>
    <alternativeName>
        <fullName evidence="9">Proto-oncogene c-Mos</fullName>
    </alternativeName>
</protein>
<dbReference type="PANTHER" id="PTHR44329:SF285">
    <property type="entry name" value="V-MOS MOLONEY MURINE SARCOMA VIRAL ONCO HOMOLOG"/>
    <property type="match status" value="1"/>
</dbReference>
<keyword evidence="2" id="KW-0723">Serine/threonine-protein kinase</keyword>
<dbReference type="Gene3D" id="2.170.120.12">
    <property type="entry name" value="DNA-directed RNA polymerase, insert domain"/>
    <property type="match status" value="1"/>
</dbReference>
<evidence type="ECO:0000313" key="16">
    <source>
        <dbReference type="Proteomes" id="UP001177744"/>
    </source>
</evidence>
<evidence type="ECO:0000256" key="3">
    <source>
        <dbReference type="ARBA" id="ARBA00022679"/>
    </source>
</evidence>
<keyword evidence="16" id="KW-1185">Reference proteome</keyword>
<dbReference type="InterPro" id="IPR000719">
    <property type="entry name" value="Prot_kinase_dom"/>
</dbReference>
<dbReference type="FunFam" id="3.30.200.20:FF:000316">
    <property type="entry name" value="Proto-oncogene serine/threonine-protein kinase mos"/>
    <property type="match status" value="1"/>
</dbReference>
<keyword evidence="4 12" id="KW-0547">Nucleotide-binding</keyword>
<accession>A0AA40HJY1</accession>
<evidence type="ECO:0000256" key="11">
    <source>
        <dbReference type="ARBA" id="ARBA00048679"/>
    </source>
</evidence>
<comment type="catalytic activity">
    <reaction evidence="10">
        <text>L-threonyl-[protein] + ATP = O-phospho-L-threonyl-[protein] + ADP + H(+)</text>
        <dbReference type="Rhea" id="RHEA:46608"/>
        <dbReference type="Rhea" id="RHEA-COMP:11060"/>
        <dbReference type="Rhea" id="RHEA-COMP:11605"/>
        <dbReference type="ChEBI" id="CHEBI:15378"/>
        <dbReference type="ChEBI" id="CHEBI:30013"/>
        <dbReference type="ChEBI" id="CHEBI:30616"/>
        <dbReference type="ChEBI" id="CHEBI:61977"/>
        <dbReference type="ChEBI" id="CHEBI:456216"/>
        <dbReference type="EC" id="2.7.11.1"/>
    </reaction>
</comment>
<dbReference type="Gene3D" id="3.30.200.20">
    <property type="entry name" value="Phosphorylase Kinase, domain 1"/>
    <property type="match status" value="1"/>
</dbReference>
<evidence type="ECO:0000256" key="13">
    <source>
        <dbReference type="SAM" id="MobiDB-lite"/>
    </source>
</evidence>
<dbReference type="InterPro" id="IPR011009">
    <property type="entry name" value="Kinase-like_dom_sf"/>
</dbReference>
<dbReference type="PANTHER" id="PTHR44329">
    <property type="entry name" value="SERINE/THREONINE-PROTEIN KINASE TNNI3K-RELATED"/>
    <property type="match status" value="1"/>
</dbReference>
<feature type="region of interest" description="Disordered" evidence="13">
    <location>
        <begin position="363"/>
        <end position="455"/>
    </location>
</feature>
<comment type="catalytic activity">
    <reaction evidence="11">
        <text>L-seryl-[protein] + ATP = O-phospho-L-seryl-[protein] + ADP + H(+)</text>
        <dbReference type="Rhea" id="RHEA:17989"/>
        <dbReference type="Rhea" id="RHEA-COMP:9863"/>
        <dbReference type="Rhea" id="RHEA-COMP:11604"/>
        <dbReference type="ChEBI" id="CHEBI:15378"/>
        <dbReference type="ChEBI" id="CHEBI:29999"/>
        <dbReference type="ChEBI" id="CHEBI:30616"/>
        <dbReference type="ChEBI" id="CHEBI:83421"/>
        <dbReference type="ChEBI" id="CHEBI:456216"/>
        <dbReference type="EC" id="2.7.11.1"/>
    </reaction>
</comment>
<evidence type="ECO:0000256" key="5">
    <source>
        <dbReference type="ARBA" id="ARBA00022777"/>
    </source>
</evidence>
<evidence type="ECO:0000256" key="2">
    <source>
        <dbReference type="ARBA" id="ARBA00022527"/>
    </source>
</evidence>
<sequence length="540" mass="59437">MPSPLPRRSYLPGEFSPSVDSRPCSSPSELPGRAGKLFLGTTPPRAPRLPRRLAWCTIDWEQVCFLQRLGAGGFGSVYKATYHGVLVAIKQVNRCTKNRLASQRSFWAELNVARLRHENIVGVVAASARTPVGLDSLGTIIMEFGGNVTLHQVIYGAPSSPEEEAEEEEEEGASRCCAGEEFTLSKCLKYALDIVNGLLFLHAQSIVHLDLKPANVLVSEQDVCRIGDFGCSERLDDLPCFQTPSHHLGGTYTHRAPELLKGETLTPKADIYSFAITLWQMATREVPYLGERQHVLYAVVAYHLRPPLSAAVFSDSVPGQRLQEMIRGSWGARAAQRPTLDGGQMVVMQVRLPLVWSRPDPGALLHPDPGAHGLSRTRGQAHPDPGAHGLTRTRGQAHPDPGARGLTRTRDPGPPGSRGPRPHPDPGPRPTRIQGPAASPGPGTQAHQDPGARGLTRTRDRLSFLKVFITEVPVIAIDDKFLHDEFIIHRLGSIPLTRVDTMDRLQYSWDCTREEFCPECSVKFILQMWCNEDHTPHVTS</sequence>
<dbReference type="GO" id="GO:0005524">
    <property type="term" value="F:ATP binding"/>
    <property type="evidence" value="ECO:0007669"/>
    <property type="project" value="UniProtKB-UniRule"/>
</dbReference>
<dbReference type="AlphaFoldDB" id="A0AA40HJY1"/>
<dbReference type="PROSITE" id="PS00107">
    <property type="entry name" value="PROTEIN_KINASE_ATP"/>
    <property type="match status" value="1"/>
</dbReference>
<evidence type="ECO:0000313" key="15">
    <source>
        <dbReference type="EMBL" id="KAK1332031.1"/>
    </source>
</evidence>
<dbReference type="InterPro" id="IPR008271">
    <property type="entry name" value="Ser/Thr_kinase_AS"/>
</dbReference>
<dbReference type="SMART" id="SM00220">
    <property type="entry name" value="S_TKc"/>
    <property type="match status" value="1"/>
</dbReference>
<gene>
    <name evidence="15" type="ORF">QTO34_007710</name>
</gene>
<evidence type="ECO:0000256" key="8">
    <source>
        <dbReference type="ARBA" id="ARBA00044101"/>
    </source>
</evidence>
<feature type="region of interest" description="Disordered" evidence="13">
    <location>
        <begin position="1"/>
        <end position="43"/>
    </location>
</feature>
<evidence type="ECO:0000256" key="10">
    <source>
        <dbReference type="ARBA" id="ARBA00047899"/>
    </source>
</evidence>
<keyword evidence="5" id="KW-0418">Kinase</keyword>
<dbReference type="CDD" id="cd13979">
    <property type="entry name" value="STKc_Mos"/>
    <property type="match status" value="1"/>
</dbReference>
<proteinExistence type="predicted"/>
<dbReference type="SUPFAM" id="SSF56112">
    <property type="entry name" value="Protein kinase-like (PK-like)"/>
    <property type="match status" value="1"/>
</dbReference>
<dbReference type="InterPro" id="IPR051681">
    <property type="entry name" value="Ser/Thr_Kinases-Pseudokinases"/>
</dbReference>
<dbReference type="Pfam" id="PF00069">
    <property type="entry name" value="Pkinase"/>
    <property type="match status" value="1"/>
</dbReference>
<dbReference type="Proteomes" id="UP001177744">
    <property type="component" value="Unassembled WGS sequence"/>
</dbReference>
<dbReference type="EMBL" id="JAULJE010000019">
    <property type="protein sequence ID" value="KAK1332031.1"/>
    <property type="molecule type" value="Genomic_DNA"/>
</dbReference>
<evidence type="ECO:0000259" key="14">
    <source>
        <dbReference type="PROSITE" id="PS50011"/>
    </source>
</evidence>
<evidence type="ECO:0000256" key="6">
    <source>
        <dbReference type="ARBA" id="ARBA00022840"/>
    </source>
</evidence>
<comment type="caution">
    <text evidence="15">The sequence shown here is derived from an EMBL/GenBank/DDBJ whole genome shotgun (WGS) entry which is preliminary data.</text>
</comment>
<dbReference type="SUPFAM" id="SSF56553">
    <property type="entry name" value="Insert subdomain of RNA polymerase alpha subunit"/>
    <property type="match status" value="1"/>
</dbReference>
<dbReference type="Gene3D" id="1.10.510.10">
    <property type="entry name" value="Transferase(Phosphotransferase) domain 1"/>
    <property type="match status" value="1"/>
</dbReference>